<dbReference type="GO" id="GO:0003824">
    <property type="term" value="F:catalytic activity"/>
    <property type="evidence" value="ECO:0007669"/>
    <property type="project" value="UniProtKB-ARBA"/>
</dbReference>
<organism evidence="1 2">
    <name type="scientific">Novosphingobium arvoryzae</name>
    <dbReference type="NCBI Taxonomy" id="1256514"/>
    <lineage>
        <taxon>Bacteria</taxon>
        <taxon>Pseudomonadati</taxon>
        <taxon>Pseudomonadota</taxon>
        <taxon>Alphaproteobacteria</taxon>
        <taxon>Sphingomonadales</taxon>
        <taxon>Sphingomonadaceae</taxon>
        <taxon>Novosphingobium</taxon>
    </lineage>
</organism>
<dbReference type="RefSeq" id="WP_189542620.1">
    <property type="nucleotide sequence ID" value="NZ_BMZD01000008.1"/>
</dbReference>
<evidence type="ECO:0000313" key="2">
    <source>
        <dbReference type="Proteomes" id="UP000634139"/>
    </source>
</evidence>
<keyword evidence="2" id="KW-1185">Reference proteome</keyword>
<reference evidence="1" key="1">
    <citation type="journal article" date="2014" name="Int. J. Syst. Evol. Microbiol.">
        <title>Complete genome sequence of Corynebacterium casei LMG S-19264T (=DSM 44701T), isolated from a smear-ripened cheese.</title>
        <authorList>
            <consortium name="US DOE Joint Genome Institute (JGI-PGF)"/>
            <person name="Walter F."/>
            <person name="Albersmeier A."/>
            <person name="Kalinowski J."/>
            <person name="Ruckert C."/>
        </authorList>
    </citation>
    <scope>NUCLEOTIDE SEQUENCE</scope>
    <source>
        <strain evidence="1">KCTC 32422</strain>
    </source>
</reference>
<dbReference type="GO" id="GO:0006635">
    <property type="term" value="P:fatty acid beta-oxidation"/>
    <property type="evidence" value="ECO:0007669"/>
    <property type="project" value="TreeGrafter"/>
</dbReference>
<dbReference type="AlphaFoldDB" id="A0A918RPV4"/>
<proteinExistence type="predicted"/>
<dbReference type="PANTHER" id="PTHR11941">
    <property type="entry name" value="ENOYL-COA HYDRATASE-RELATED"/>
    <property type="match status" value="1"/>
</dbReference>
<dbReference type="EMBL" id="BMZD01000008">
    <property type="protein sequence ID" value="GHA05319.1"/>
    <property type="molecule type" value="Genomic_DNA"/>
</dbReference>
<dbReference type="SUPFAM" id="SSF52096">
    <property type="entry name" value="ClpP/crotonase"/>
    <property type="match status" value="1"/>
</dbReference>
<evidence type="ECO:0000313" key="1">
    <source>
        <dbReference type="EMBL" id="GHA05319.1"/>
    </source>
</evidence>
<protein>
    <submittedName>
        <fullName evidence="1">Enoyl-CoA hydratase</fullName>
    </submittedName>
</protein>
<dbReference type="PANTHER" id="PTHR11941:SF54">
    <property type="entry name" value="ENOYL-COA HYDRATASE, MITOCHONDRIAL"/>
    <property type="match status" value="1"/>
</dbReference>
<sequence length="259" mass="28009">MTDKVLYEVIDGVGVITLNRPEVHNAMDDEAAHLYKVALDTALADDAVRAVLLQGAGKSFCSGRDITMLGHRARDESDYHFVLRHQQKRLVVLDSPKPFIAALKGAVIGGGCETALSCDIRVSDTTLKMALPEIHYGILPDTGGTQLMTALIGPSRTKYMVMTGERIDAQTALDWGAVDFVVAPEELDARALDIARKIAAKPPIALAMAKTMIDQGHAGAVRNGIAQELLAQTALFKTEDYAEARAALREKRQPAYKGK</sequence>
<dbReference type="Proteomes" id="UP000634139">
    <property type="component" value="Unassembled WGS sequence"/>
</dbReference>
<accession>A0A918RPV4</accession>
<dbReference type="Gene3D" id="3.90.226.10">
    <property type="entry name" value="2-enoyl-CoA Hydratase, Chain A, domain 1"/>
    <property type="match status" value="1"/>
</dbReference>
<comment type="caution">
    <text evidence="1">The sequence shown here is derived from an EMBL/GenBank/DDBJ whole genome shotgun (WGS) entry which is preliminary data.</text>
</comment>
<reference evidence="1" key="2">
    <citation type="submission" date="2020-09" db="EMBL/GenBank/DDBJ databases">
        <authorList>
            <person name="Sun Q."/>
            <person name="Kim S."/>
        </authorList>
    </citation>
    <scope>NUCLEOTIDE SEQUENCE</scope>
    <source>
        <strain evidence="1">KCTC 32422</strain>
    </source>
</reference>
<gene>
    <name evidence="1" type="ORF">GCM10011617_27980</name>
</gene>
<dbReference type="CDD" id="cd06558">
    <property type="entry name" value="crotonase-like"/>
    <property type="match status" value="1"/>
</dbReference>
<dbReference type="InterPro" id="IPR029045">
    <property type="entry name" value="ClpP/crotonase-like_dom_sf"/>
</dbReference>
<name>A0A918RPV4_9SPHN</name>
<dbReference type="InterPro" id="IPR001753">
    <property type="entry name" value="Enoyl-CoA_hydra/iso"/>
</dbReference>
<dbReference type="Pfam" id="PF00378">
    <property type="entry name" value="ECH_1"/>
    <property type="match status" value="1"/>
</dbReference>